<protein>
    <submittedName>
        <fullName evidence="3">Uncharacterized protein</fullName>
    </submittedName>
</protein>
<dbReference type="AlphaFoldDB" id="A0AAV9AVF8"/>
<evidence type="ECO:0000256" key="2">
    <source>
        <dbReference type="SAM" id="Phobius"/>
    </source>
</evidence>
<feature type="transmembrane region" description="Helical" evidence="2">
    <location>
        <begin position="100"/>
        <end position="122"/>
    </location>
</feature>
<dbReference type="Proteomes" id="UP001179952">
    <property type="component" value="Unassembled WGS sequence"/>
</dbReference>
<keyword evidence="2" id="KW-0812">Transmembrane</keyword>
<name>A0AAV9AVF8_ACOGR</name>
<organism evidence="3 4">
    <name type="scientific">Acorus gramineus</name>
    <name type="common">Dwarf sweet flag</name>
    <dbReference type="NCBI Taxonomy" id="55184"/>
    <lineage>
        <taxon>Eukaryota</taxon>
        <taxon>Viridiplantae</taxon>
        <taxon>Streptophyta</taxon>
        <taxon>Embryophyta</taxon>
        <taxon>Tracheophyta</taxon>
        <taxon>Spermatophyta</taxon>
        <taxon>Magnoliopsida</taxon>
        <taxon>Liliopsida</taxon>
        <taxon>Acoraceae</taxon>
        <taxon>Acorus</taxon>
    </lineage>
</organism>
<dbReference type="EMBL" id="JAUJYN010000006">
    <property type="protein sequence ID" value="KAK1268348.1"/>
    <property type="molecule type" value="Genomic_DNA"/>
</dbReference>
<feature type="region of interest" description="Disordered" evidence="1">
    <location>
        <begin position="1"/>
        <end position="25"/>
    </location>
</feature>
<proteinExistence type="predicted"/>
<evidence type="ECO:0000256" key="1">
    <source>
        <dbReference type="SAM" id="MobiDB-lite"/>
    </source>
</evidence>
<feature type="transmembrane region" description="Helical" evidence="2">
    <location>
        <begin position="62"/>
        <end position="85"/>
    </location>
</feature>
<keyword evidence="4" id="KW-1185">Reference proteome</keyword>
<keyword evidence="2" id="KW-0472">Membrane</keyword>
<accession>A0AAV9AVF8</accession>
<comment type="caution">
    <text evidence="3">The sequence shown here is derived from an EMBL/GenBank/DDBJ whole genome shotgun (WGS) entry which is preliminary data.</text>
</comment>
<gene>
    <name evidence="3" type="ORF">QJS04_geneDACA024725</name>
</gene>
<evidence type="ECO:0000313" key="3">
    <source>
        <dbReference type="EMBL" id="KAK1268348.1"/>
    </source>
</evidence>
<evidence type="ECO:0000313" key="4">
    <source>
        <dbReference type="Proteomes" id="UP001179952"/>
    </source>
</evidence>
<feature type="compositionally biased region" description="Polar residues" evidence="1">
    <location>
        <begin position="1"/>
        <end position="11"/>
    </location>
</feature>
<sequence>MSTCHLLSVPSQHFDPPTRNPTNTSISCIKKKQKNRFRSHIVFKRKPKKRETKTRQFLRFRVLVRLCFRIPLDRLLLFFLGFLGVSDRAARLDRPLLPSILAWNLGIFVDYPQFAPLFGFLASKTCWGQRCSSIAATVRTTGSTRRSSSGGAITTTIRTNRRRPFRRAKTRSWTTRQPRWRR</sequence>
<keyword evidence="2" id="KW-1133">Transmembrane helix</keyword>
<reference evidence="3" key="2">
    <citation type="submission" date="2023-06" db="EMBL/GenBank/DDBJ databases">
        <authorList>
            <person name="Ma L."/>
            <person name="Liu K.-W."/>
            <person name="Li Z."/>
            <person name="Hsiao Y.-Y."/>
            <person name="Qi Y."/>
            <person name="Fu T."/>
            <person name="Tang G."/>
            <person name="Zhang D."/>
            <person name="Sun W.-H."/>
            <person name="Liu D.-K."/>
            <person name="Li Y."/>
            <person name="Chen G.-Z."/>
            <person name="Liu X.-D."/>
            <person name="Liao X.-Y."/>
            <person name="Jiang Y.-T."/>
            <person name="Yu X."/>
            <person name="Hao Y."/>
            <person name="Huang J."/>
            <person name="Zhao X.-W."/>
            <person name="Ke S."/>
            <person name="Chen Y.-Y."/>
            <person name="Wu W.-L."/>
            <person name="Hsu J.-L."/>
            <person name="Lin Y.-F."/>
            <person name="Huang M.-D."/>
            <person name="Li C.-Y."/>
            <person name="Huang L."/>
            <person name="Wang Z.-W."/>
            <person name="Zhao X."/>
            <person name="Zhong W.-Y."/>
            <person name="Peng D.-H."/>
            <person name="Ahmad S."/>
            <person name="Lan S."/>
            <person name="Zhang J.-S."/>
            <person name="Tsai W.-C."/>
            <person name="Van De Peer Y."/>
            <person name="Liu Z.-J."/>
        </authorList>
    </citation>
    <scope>NUCLEOTIDE SEQUENCE</scope>
    <source>
        <strain evidence="3">SCP</strain>
        <tissue evidence="3">Leaves</tissue>
    </source>
</reference>
<reference evidence="3" key="1">
    <citation type="journal article" date="2023" name="Nat. Commun.">
        <title>Diploid and tetraploid genomes of Acorus and the evolution of monocots.</title>
        <authorList>
            <person name="Ma L."/>
            <person name="Liu K.W."/>
            <person name="Li Z."/>
            <person name="Hsiao Y.Y."/>
            <person name="Qi Y."/>
            <person name="Fu T."/>
            <person name="Tang G.D."/>
            <person name="Zhang D."/>
            <person name="Sun W.H."/>
            <person name="Liu D.K."/>
            <person name="Li Y."/>
            <person name="Chen G.Z."/>
            <person name="Liu X.D."/>
            <person name="Liao X.Y."/>
            <person name="Jiang Y.T."/>
            <person name="Yu X."/>
            <person name="Hao Y."/>
            <person name="Huang J."/>
            <person name="Zhao X.W."/>
            <person name="Ke S."/>
            <person name="Chen Y.Y."/>
            <person name="Wu W.L."/>
            <person name="Hsu J.L."/>
            <person name="Lin Y.F."/>
            <person name="Huang M.D."/>
            <person name="Li C.Y."/>
            <person name="Huang L."/>
            <person name="Wang Z.W."/>
            <person name="Zhao X."/>
            <person name="Zhong W.Y."/>
            <person name="Peng D.H."/>
            <person name="Ahmad S."/>
            <person name="Lan S."/>
            <person name="Zhang J.S."/>
            <person name="Tsai W.C."/>
            <person name="Van de Peer Y."/>
            <person name="Liu Z.J."/>
        </authorList>
    </citation>
    <scope>NUCLEOTIDE SEQUENCE</scope>
    <source>
        <strain evidence="3">SCP</strain>
    </source>
</reference>